<evidence type="ECO:0000256" key="3">
    <source>
        <dbReference type="RuleBase" id="RU003512"/>
    </source>
</evidence>
<dbReference type="PANTHER" id="PTHR42953:SF8">
    <property type="entry name" value="ZINT DOMAIN-CONTAINING PROTEIN"/>
    <property type="match status" value="1"/>
</dbReference>
<feature type="chain" id="PRO_5045459109" evidence="5">
    <location>
        <begin position="20"/>
        <end position="392"/>
    </location>
</feature>
<keyword evidence="1 3" id="KW-0813">Transport</keyword>
<keyword evidence="2 5" id="KW-0732">Signal</keyword>
<dbReference type="PRINTS" id="PR00690">
    <property type="entry name" value="ADHESNFAMILY"/>
</dbReference>
<comment type="caution">
    <text evidence="6">The sequence shown here is derived from an EMBL/GenBank/DDBJ whole genome shotgun (WGS) entry which is preliminary data.</text>
</comment>
<dbReference type="PRINTS" id="PR00691">
    <property type="entry name" value="ADHESINB"/>
</dbReference>
<evidence type="ECO:0000256" key="2">
    <source>
        <dbReference type="ARBA" id="ARBA00022729"/>
    </source>
</evidence>
<evidence type="ECO:0000313" key="6">
    <source>
        <dbReference type="EMBL" id="MFE8703309.1"/>
    </source>
</evidence>
<reference evidence="6 7" key="1">
    <citation type="submission" date="2024-08" db="EMBL/GenBank/DDBJ databases">
        <title>Two novel Cytobacillus novel species.</title>
        <authorList>
            <person name="Liu G."/>
        </authorList>
    </citation>
    <scope>NUCLEOTIDE SEQUENCE [LARGE SCALE GENOMIC DNA]</scope>
    <source>
        <strain evidence="6 7">FJAT-54145</strain>
    </source>
</reference>
<evidence type="ECO:0000313" key="7">
    <source>
        <dbReference type="Proteomes" id="UP001601059"/>
    </source>
</evidence>
<dbReference type="InterPro" id="IPR006129">
    <property type="entry name" value="AdhesinB"/>
</dbReference>
<dbReference type="PANTHER" id="PTHR42953">
    <property type="entry name" value="HIGH-AFFINITY ZINC UPTAKE SYSTEM PROTEIN ZNUA-RELATED"/>
    <property type="match status" value="1"/>
</dbReference>
<dbReference type="RefSeq" id="WP_389363740.1">
    <property type="nucleotide sequence ID" value="NZ_JBIACK010000015.1"/>
</dbReference>
<name>A0ABW6KGH3_9BACI</name>
<dbReference type="InterPro" id="IPR006128">
    <property type="entry name" value="Lipoprotein_PsaA-like"/>
</dbReference>
<evidence type="ECO:0000256" key="4">
    <source>
        <dbReference type="SAM" id="MobiDB-lite"/>
    </source>
</evidence>
<evidence type="ECO:0000256" key="1">
    <source>
        <dbReference type="ARBA" id="ARBA00022448"/>
    </source>
</evidence>
<dbReference type="InterPro" id="IPR006127">
    <property type="entry name" value="ZnuA-like"/>
</dbReference>
<dbReference type="PROSITE" id="PS51257">
    <property type="entry name" value="PROKAR_LIPOPROTEIN"/>
    <property type="match status" value="1"/>
</dbReference>
<feature type="signal peptide" evidence="5">
    <location>
        <begin position="1"/>
        <end position="19"/>
    </location>
</feature>
<gene>
    <name evidence="6" type="ORF">ACFYKX_22370</name>
</gene>
<protein>
    <submittedName>
        <fullName evidence="6">Metal ABC transporter solute-binding protein, Zn/Mn family</fullName>
    </submittedName>
</protein>
<feature type="region of interest" description="Disordered" evidence="4">
    <location>
        <begin position="129"/>
        <end position="220"/>
    </location>
</feature>
<dbReference type="Proteomes" id="UP001601059">
    <property type="component" value="Unassembled WGS sequence"/>
</dbReference>
<accession>A0ABW6KGH3</accession>
<dbReference type="InterPro" id="IPR050492">
    <property type="entry name" value="Bact_metal-bind_prot9"/>
</dbReference>
<comment type="similarity">
    <text evidence="3">Belongs to the bacterial solute-binding protein 9 family.</text>
</comment>
<evidence type="ECO:0000256" key="5">
    <source>
        <dbReference type="SAM" id="SignalP"/>
    </source>
</evidence>
<dbReference type="EMBL" id="JBIACK010000015">
    <property type="protein sequence ID" value="MFE8703309.1"/>
    <property type="molecule type" value="Genomic_DNA"/>
</dbReference>
<dbReference type="SUPFAM" id="SSF53807">
    <property type="entry name" value="Helical backbone' metal receptor"/>
    <property type="match status" value="1"/>
</dbReference>
<sequence>MKKLLYLILLILPTSLFLSGCSEESNTTTKESSSTEETKLSIYTTVYPLMYLTEQIGGDLVNVQTIYPPGADEHTFEPSQKDMINLADSDLFIYVGLGLEGFVEKAKNTLENENVTLLAAGENIYIEESHEEEHSEGDGHSEESHEEEHSEGDGHSEESHEEEHSEGDGHSEESHEEEHSEGDGHSEESHEEEHSEGDGHSEESHEEEHSEHDGHNHGDIDPHIWLDPLYTKELAEVIKAELIKQLPDHEDEFNTNFEKLAQELDHLHEEFEHTLHEAKHKEIIVAHAAYGYWEKRYGITQISVAGLSTSSEPSQKELEQIISTAKEHEIKYVFFEQNVSSKLTEIVQKEMNAEALSLHNLSVLTEQDIKEDRTYISIMQDNLKALETALNN</sequence>
<dbReference type="Pfam" id="PF01297">
    <property type="entry name" value="ZnuA"/>
    <property type="match status" value="1"/>
</dbReference>
<keyword evidence="7" id="KW-1185">Reference proteome</keyword>
<proteinExistence type="inferred from homology"/>
<dbReference type="Gene3D" id="3.40.50.1980">
    <property type="entry name" value="Nitrogenase molybdenum iron protein domain"/>
    <property type="match status" value="2"/>
</dbReference>
<organism evidence="6 7">
    <name type="scientific">Cytobacillus spartinae</name>
    <dbReference type="NCBI Taxonomy" id="3299023"/>
    <lineage>
        <taxon>Bacteria</taxon>
        <taxon>Bacillati</taxon>
        <taxon>Bacillota</taxon>
        <taxon>Bacilli</taxon>
        <taxon>Bacillales</taxon>
        <taxon>Bacillaceae</taxon>
        <taxon>Cytobacillus</taxon>
    </lineage>
</organism>